<evidence type="ECO:0000313" key="2">
    <source>
        <dbReference type="Proteomes" id="UP000324222"/>
    </source>
</evidence>
<dbReference type="Proteomes" id="UP000324222">
    <property type="component" value="Unassembled WGS sequence"/>
</dbReference>
<accession>A0A5B7E906</accession>
<comment type="caution">
    <text evidence="1">The sequence shown here is derived from an EMBL/GenBank/DDBJ whole genome shotgun (WGS) entry which is preliminary data.</text>
</comment>
<organism evidence="1 2">
    <name type="scientific">Portunus trituberculatus</name>
    <name type="common">Swimming crab</name>
    <name type="synonym">Neptunus trituberculatus</name>
    <dbReference type="NCBI Taxonomy" id="210409"/>
    <lineage>
        <taxon>Eukaryota</taxon>
        <taxon>Metazoa</taxon>
        <taxon>Ecdysozoa</taxon>
        <taxon>Arthropoda</taxon>
        <taxon>Crustacea</taxon>
        <taxon>Multicrustacea</taxon>
        <taxon>Malacostraca</taxon>
        <taxon>Eumalacostraca</taxon>
        <taxon>Eucarida</taxon>
        <taxon>Decapoda</taxon>
        <taxon>Pleocyemata</taxon>
        <taxon>Brachyura</taxon>
        <taxon>Eubrachyura</taxon>
        <taxon>Portunoidea</taxon>
        <taxon>Portunidae</taxon>
        <taxon>Portuninae</taxon>
        <taxon>Portunus</taxon>
    </lineage>
</organism>
<dbReference type="EMBL" id="VSRR010002281">
    <property type="protein sequence ID" value="MPC30580.1"/>
    <property type="molecule type" value="Genomic_DNA"/>
</dbReference>
<keyword evidence="2" id="KW-1185">Reference proteome</keyword>
<sequence>MHVPLVRRQKGGRMAGGGEPCLHTAGGWTLHPTVAFVPAGGEAPSYLRDSRGLPPSPAHLLTGSGCTVCCMEVLVTREPLTCLHLFTFAAAIHHLS</sequence>
<reference evidence="1 2" key="1">
    <citation type="submission" date="2019-05" db="EMBL/GenBank/DDBJ databases">
        <title>Another draft genome of Portunus trituberculatus and its Hox gene families provides insights of decapod evolution.</title>
        <authorList>
            <person name="Jeong J.-H."/>
            <person name="Song I."/>
            <person name="Kim S."/>
            <person name="Choi T."/>
            <person name="Kim D."/>
            <person name="Ryu S."/>
            <person name="Kim W."/>
        </authorList>
    </citation>
    <scope>NUCLEOTIDE SEQUENCE [LARGE SCALE GENOMIC DNA]</scope>
    <source>
        <tissue evidence="1">Muscle</tissue>
    </source>
</reference>
<evidence type="ECO:0000313" key="1">
    <source>
        <dbReference type="EMBL" id="MPC30580.1"/>
    </source>
</evidence>
<protein>
    <submittedName>
        <fullName evidence="1">Uncharacterized protein</fullName>
    </submittedName>
</protein>
<proteinExistence type="predicted"/>
<name>A0A5B7E906_PORTR</name>
<dbReference type="AlphaFoldDB" id="A0A5B7E906"/>
<gene>
    <name evidence="1" type="ORF">E2C01_023847</name>
</gene>